<accession>Q3TZ85</accession>
<sequence length="109" mass="12056">MALNSWSYCYNLPSARMCCAITTGWCNAEPRALSTLDRYTGIDNPSSAVGTQNPRLHSSMLVCHNFYYFFVHSGNNEVKLGMVIHAFKSSSGEAETGISLSLRPAWTIE</sequence>
<reference evidence="1" key="6">
    <citation type="submission" date="2004-03" db="EMBL/GenBank/DDBJ databases">
        <authorList>
            <person name="Arakawa T."/>
            <person name="Carninci P."/>
            <person name="Fukuda S."/>
            <person name="Hashizume W."/>
            <person name="Hayashida K."/>
            <person name="Hori F."/>
            <person name="Iida J."/>
            <person name="Imamura K."/>
            <person name="Imotani K."/>
            <person name="Itoh M."/>
            <person name="Kanagawa S."/>
            <person name="Kawai J."/>
            <person name="Kojima M."/>
            <person name="Konno H."/>
            <person name="Murata M."/>
            <person name="Nakamura M."/>
            <person name="Ninomiya N."/>
            <person name="Nishiyori H."/>
            <person name="Nomura K."/>
            <person name="Ohno M."/>
            <person name="Sakazume N."/>
            <person name="Sano H."/>
            <person name="Sasaki D."/>
            <person name="Shibata K."/>
            <person name="Shiraki T."/>
            <person name="Tagami M."/>
            <person name="Tagami Y."/>
            <person name="Waki K."/>
            <person name="Watahiki A."/>
            <person name="Muramatsu M."/>
            <person name="Hayashizaki Y."/>
        </authorList>
    </citation>
    <scope>NUCLEOTIDE SEQUENCE</scope>
    <source>
        <strain evidence="1">C57BL/6J</strain>
        <tissue evidence="1">Inner ear</tissue>
    </source>
</reference>
<dbReference type="AGR" id="MGI:3642037"/>
<reference evidence="1" key="3">
    <citation type="journal article" date="2000" name="Genome Res.">
        <title>RIKEN integrated sequence analysis (RISA) system--384-format sequencing pipeline with 384 multicapillary sequencer.</title>
        <authorList>
            <person name="Shibata K."/>
            <person name="Itoh M."/>
            <person name="Aizawa K."/>
            <person name="Nagaoka S."/>
            <person name="Sasaki N."/>
            <person name="Carninci P."/>
            <person name="Konno H."/>
            <person name="Akiyama J."/>
            <person name="Nishi K."/>
            <person name="Kitsunai T."/>
            <person name="Tashiro H."/>
            <person name="Itoh M."/>
            <person name="Sumi N."/>
            <person name="Ishii Y."/>
            <person name="Nakamura S."/>
            <person name="Hazama M."/>
            <person name="Nishine T."/>
            <person name="Harada A."/>
            <person name="Yamamoto R."/>
            <person name="Matsumoto H."/>
            <person name="Sakaguchi S."/>
            <person name="Ikegami T."/>
            <person name="Kashiwagi K."/>
            <person name="Fujiwake S."/>
            <person name="Inoue K."/>
            <person name="Togawa Y."/>
            <person name="Izawa M."/>
            <person name="Ohara E."/>
            <person name="Watahiki M."/>
            <person name="Yoneda Y."/>
            <person name="Ishikawa T."/>
            <person name="Ozawa K."/>
            <person name="Tanaka T."/>
            <person name="Matsuura S."/>
            <person name="Kawai J."/>
            <person name="Okazaki Y."/>
            <person name="Muramatsu M."/>
            <person name="Inoue Y."/>
            <person name="Kira A."/>
            <person name="Hayashizaki Y."/>
        </authorList>
    </citation>
    <scope>NUCLEOTIDE SEQUENCE</scope>
    <source>
        <strain evidence="1">C57BL/6J</strain>
        <tissue evidence="1">Inner ear</tissue>
    </source>
</reference>
<evidence type="ECO:0000313" key="1">
    <source>
        <dbReference type="EMBL" id="BAE34325.1"/>
    </source>
</evidence>
<protein>
    <submittedName>
        <fullName evidence="1">Uncharacterized protein</fullName>
    </submittedName>
</protein>
<evidence type="ECO:0000313" key="2">
    <source>
        <dbReference type="MGI" id="MGI:3642037"/>
    </source>
</evidence>
<dbReference type="AlphaFoldDB" id="Q3TZ85"/>
<dbReference type="EMBL" id="AK158028">
    <property type="protein sequence ID" value="BAE34325.1"/>
    <property type="molecule type" value="mRNA"/>
</dbReference>
<organism evidence="1">
    <name type="scientific">Mus musculus</name>
    <name type="common">Mouse</name>
    <dbReference type="NCBI Taxonomy" id="10090"/>
    <lineage>
        <taxon>Eukaryota</taxon>
        <taxon>Metazoa</taxon>
        <taxon>Chordata</taxon>
        <taxon>Craniata</taxon>
        <taxon>Vertebrata</taxon>
        <taxon>Euteleostomi</taxon>
        <taxon>Mammalia</taxon>
        <taxon>Eutheria</taxon>
        <taxon>Euarchontoglires</taxon>
        <taxon>Glires</taxon>
        <taxon>Rodentia</taxon>
        <taxon>Myomorpha</taxon>
        <taxon>Muroidea</taxon>
        <taxon>Muridae</taxon>
        <taxon>Murinae</taxon>
        <taxon>Mus</taxon>
        <taxon>Mus</taxon>
    </lineage>
</organism>
<name>Q3TZ85_MOUSE</name>
<reference evidence="1" key="8">
    <citation type="journal article" date="2005" name="Science">
        <title>Antisense Transcription in the Mammalian Transcriptome.</title>
        <authorList>
            <consortium name="RIKEN Genome Exploration Research Group and Genome Science Group (Genome Network Project Core Group) and the FANTOM Consortium"/>
        </authorList>
    </citation>
    <scope>NUCLEOTIDE SEQUENCE</scope>
    <source>
        <strain evidence="1">C57BL/6J</strain>
        <tissue evidence="1">Inner ear</tissue>
    </source>
</reference>
<reference evidence="1" key="1">
    <citation type="journal article" date="1999" name="Methods Enzymol.">
        <title>High-efficiency full-length cDNA cloning.</title>
        <authorList>
            <person name="Carninci P."/>
            <person name="Hayashizaki Y."/>
        </authorList>
    </citation>
    <scope>NUCLEOTIDE SEQUENCE</scope>
    <source>
        <strain evidence="1">C57BL/6J</strain>
        <tissue evidence="1">Inner ear</tissue>
    </source>
</reference>
<reference evidence="1" key="4">
    <citation type="journal article" date="2001" name="Nature">
        <title>Functional annotation of a full-length mouse cDNA collection.</title>
        <authorList>
            <consortium name="The RIKEN Genome Exploration Research Group Phase II Team and the FANTOM Consortium"/>
        </authorList>
    </citation>
    <scope>NUCLEOTIDE SEQUENCE</scope>
    <source>
        <strain evidence="1">C57BL/6J</strain>
        <tissue evidence="1">Inner ear</tissue>
    </source>
</reference>
<reference evidence="1" key="2">
    <citation type="journal article" date="2000" name="Genome Res.">
        <title>Normalization and subtraction of cap-trapper-selected cDNAs to prepare full-length cDNA libraries for rapid discovery of new genes.</title>
        <authorList>
            <person name="Carninci P."/>
            <person name="Shibata Y."/>
            <person name="Hayatsu N."/>
            <person name="Sugahara Y."/>
            <person name="Shibata K."/>
            <person name="Itoh M."/>
            <person name="Konno H."/>
            <person name="Okazaki Y."/>
            <person name="Muramatsu M."/>
            <person name="Hayashizaki Y."/>
        </authorList>
    </citation>
    <scope>NUCLEOTIDE SEQUENCE</scope>
    <source>
        <strain evidence="1">C57BL/6J</strain>
        <tissue evidence="1">Inner ear</tissue>
    </source>
</reference>
<proteinExistence type="evidence at transcript level"/>
<dbReference type="MGI" id="MGI:3642037">
    <property type="gene designation" value="Gm10648"/>
</dbReference>
<reference evidence="1" key="5">
    <citation type="journal article" date="2002" name="Nature">
        <title>Analysis of the mouse transcriptome based on functional annotation of 60,770 full-length cDNAs.</title>
        <authorList>
            <consortium name="The FANTOM Consortium and the RIKEN Genome Exploration Research Group Phase I and II Team"/>
        </authorList>
    </citation>
    <scope>NUCLEOTIDE SEQUENCE</scope>
    <source>
        <strain evidence="1">C57BL/6J</strain>
        <tissue evidence="1">Inner ear</tissue>
    </source>
</reference>
<reference evidence="1" key="7">
    <citation type="journal article" date="2005" name="Science">
        <title>The Transcriptional Landscape of the Mammalian Genome.</title>
        <authorList>
            <consortium name="The FANTOM Consortium"/>
            <consortium name="Riken Genome Exploration Research Group and Genome Science Group (Genome Network Project Core Group)"/>
        </authorList>
    </citation>
    <scope>NUCLEOTIDE SEQUENCE</scope>
    <source>
        <strain evidence="1">C57BL/6J</strain>
        <tissue evidence="1">Inner ear</tissue>
    </source>
</reference>
<gene>
    <name evidence="2" type="primary">Gm10648</name>
</gene>